<dbReference type="Gene3D" id="2.115.10.20">
    <property type="entry name" value="Glycosyl hydrolase domain, family 43"/>
    <property type="match status" value="1"/>
</dbReference>
<evidence type="ECO:0000313" key="4">
    <source>
        <dbReference type="EMBL" id="MBB4145768.1"/>
    </source>
</evidence>
<evidence type="ECO:0000259" key="3">
    <source>
        <dbReference type="Pfam" id="PF24793"/>
    </source>
</evidence>
<keyword evidence="1" id="KW-0858">Xylan degradation</keyword>
<dbReference type="EMBL" id="JACIEC010000011">
    <property type="protein sequence ID" value="MBB4145768.1"/>
    <property type="molecule type" value="Genomic_DNA"/>
</dbReference>
<dbReference type="InterPro" id="IPR052176">
    <property type="entry name" value="Glycosyl_Hydrlase_43_Enz"/>
</dbReference>
<name>A0A7W6PSP4_9HYPH</name>
<dbReference type="SUPFAM" id="SSF75005">
    <property type="entry name" value="Arabinanase/levansucrase/invertase"/>
    <property type="match status" value="1"/>
</dbReference>
<dbReference type="PANTHER" id="PTHR43772:SF2">
    <property type="entry name" value="PUTATIVE (AFU_ORTHOLOGUE AFUA_2G04480)-RELATED"/>
    <property type="match status" value="1"/>
</dbReference>
<sequence>MLKIAGEADVCLDNLQHRLTLLGHKVSIHKGSGNPSRNILARLVLAGERKLLRLPEPTVAEGKSSNFDADLIVDLTQGSVNAQVPRLTVEINGHRDFLAALASTKTRSRHANIVAFLDGRAIAQAQPMITRQAFLSHTKDELNAAVETLLLSAIARLSAGHGHEISYSRNRLTPSFFLLHYGYDFGCAVLRKVIARLSKNHKPFYWRTAWRLTEGSGISPSRDRPDPTPFIELQDDGERFYADPFPFEHKGRFYVFVEEFPYREDKGVISVAELQDNGTLSQPRVVLREPHHLSYPNVFRHKDSIFMIPESGGAQEVVLYRAEEFPDRWIRESVLIEGANINDVTLIERDGSFFMFATEKIGKGSASDTLVVYSAPDLMGPWLPHKLNPILVDKRGARPGGCILEENGRLFLPVQDGSEVYGGGLGMREILSLNDEEVILGNVFPVTTGAAWPKKGIHTLNRCGPLEIVDSTW</sequence>
<dbReference type="AlphaFoldDB" id="A0A7W6PSP4"/>
<evidence type="ECO:0000256" key="1">
    <source>
        <dbReference type="ARBA" id="ARBA00022651"/>
    </source>
</evidence>
<dbReference type="InterPro" id="IPR056442">
    <property type="entry name" value="GINT1_N"/>
</dbReference>
<dbReference type="InterPro" id="IPR023296">
    <property type="entry name" value="Glyco_hydro_beta-prop_sf"/>
</dbReference>
<accession>A0A7W6PSP4</accession>
<dbReference type="RefSeq" id="WP_165130487.1">
    <property type="nucleotide sequence ID" value="NZ_CP049248.1"/>
</dbReference>
<keyword evidence="1" id="KW-0624">Polysaccharide degradation</keyword>
<protein>
    <recommendedName>
        <fullName evidence="3">Glucosamine inositolphosphorylceramide transferase 1 N-terminal domain-containing protein</fullName>
    </recommendedName>
</protein>
<keyword evidence="2" id="KW-0119">Carbohydrate metabolism</keyword>
<dbReference type="Pfam" id="PF24793">
    <property type="entry name" value="GINT1_N"/>
    <property type="match status" value="1"/>
</dbReference>
<feature type="domain" description="Glucosamine inositolphosphorylceramide transferase 1 N-terminal" evidence="3">
    <location>
        <begin position="239"/>
        <end position="438"/>
    </location>
</feature>
<gene>
    <name evidence="4" type="ORF">GGQ72_004334</name>
</gene>
<dbReference type="PANTHER" id="PTHR43772">
    <property type="entry name" value="ENDO-1,4-BETA-XYLANASE"/>
    <property type="match status" value="1"/>
</dbReference>
<dbReference type="Proteomes" id="UP000519897">
    <property type="component" value="Unassembled WGS sequence"/>
</dbReference>
<evidence type="ECO:0000256" key="2">
    <source>
        <dbReference type="ARBA" id="ARBA00023277"/>
    </source>
</evidence>
<proteinExistence type="predicted"/>
<organism evidence="4 5">
    <name type="scientific">Rhizobium rhizoryzae</name>
    <dbReference type="NCBI Taxonomy" id="451876"/>
    <lineage>
        <taxon>Bacteria</taxon>
        <taxon>Pseudomonadati</taxon>
        <taxon>Pseudomonadota</taxon>
        <taxon>Alphaproteobacteria</taxon>
        <taxon>Hyphomicrobiales</taxon>
        <taxon>Rhizobiaceae</taxon>
        <taxon>Rhizobium/Agrobacterium group</taxon>
        <taxon>Rhizobium</taxon>
    </lineage>
</organism>
<keyword evidence="5" id="KW-1185">Reference proteome</keyword>
<comment type="caution">
    <text evidence="4">The sequence shown here is derived from an EMBL/GenBank/DDBJ whole genome shotgun (WGS) entry which is preliminary data.</text>
</comment>
<dbReference type="GO" id="GO:0045493">
    <property type="term" value="P:xylan catabolic process"/>
    <property type="evidence" value="ECO:0007669"/>
    <property type="project" value="UniProtKB-KW"/>
</dbReference>
<evidence type="ECO:0000313" key="5">
    <source>
        <dbReference type="Proteomes" id="UP000519897"/>
    </source>
</evidence>
<reference evidence="4 5" key="1">
    <citation type="submission" date="2020-08" db="EMBL/GenBank/DDBJ databases">
        <title>Genomic Encyclopedia of Type Strains, Phase IV (KMG-IV): sequencing the most valuable type-strain genomes for metagenomic binning, comparative biology and taxonomic classification.</title>
        <authorList>
            <person name="Goeker M."/>
        </authorList>
    </citation>
    <scope>NUCLEOTIDE SEQUENCE [LARGE SCALE GENOMIC DNA]</scope>
    <source>
        <strain evidence="4 5">DSM 29514</strain>
    </source>
</reference>